<comment type="caution">
    <text evidence="1">The sequence shown here is derived from an EMBL/GenBank/DDBJ whole genome shotgun (WGS) entry which is preliminary data.</text>
</comment>
<proteinExistence type="predicted"/>
<dbReference type="Proteomes" id="UP000828390">
    <property type="component" value="Unassembled WGS sequence"/>
</dbReference>
<gene>
    <name evidence="1" type="ORF">DPMN_036340</name>
</gene>
<organism evidence="1 2">
    <name type="scientific">Dreissena polymorpha</name>
    <name type="common">Zebra mussel</name>
    <name type="synonym">Mytilus polymorpha</name>
    <dbReference type="NCBI Taxonomy" id="45954"/>
    <lineage>
        <taxon>Eukaryota</taxon>
        <taxon>Metazoa</taxon>
        <taxon>Spiralia</taxon>
        <taxon>Lophotrochozoa</taxon>
        <taxon>Mollusca</taxon>
        <taxon>Bivalvia</taxon>
        <taxon>Autobranchia</taxon>
        <taxon>Heteroconchia</taxon>
        <taxon>Euheterodonta</taxon>
        <taxon>Imparidentia</taxon>
        <taxon>Neoheterodontei</taxon>
        <taxon>Myida</taxon>
        <taxon>Dreissenoidea</taxon>
        <taxon>Dreissenidae</taxon>
        <taxon>Dreissena</taxon>
    </lineage>
</organism>
<protein>
    <submittedName>
        <fullName evidence="1">Uncharacterized protein</fullName>
    </submittedName>
</protein>
<evidence type="ECO:0000313" key="1">
    <source>
        <dbReference type="EMBL" id="KAH3873114.1"/>
    </source>
</evidence>
<dbReference type="AlphaFoldDB" id="A0A9D4MCD2"/>
<name>A0A9D4MCD2_DREPO</name>
<sequence>MRKRINDTLDKLEETTLKEMDELNASWNASLKFDVDTCSRLRTELTCLCDAIKKIGKKNKELAFIAHQKSEEMIKQVDKYLNRN</sequence>
<dbReference type="EMBL" id="JAIWYP010000002">
    <property type="protein sequence ID" value="KAH3873114.1"/>
    <property type="molecule type" value="Genomic_DNA"/>
</dbReference>
<reference evidence="1" key="1">
    <citation type="journal article" date="2019" name="bioRxiv">
        <title>The Genome of the Zebra Mussel, Dreissena polymorpha: A Resource for Invasive Species Research.</title>
        <authorList>
            <person name="McCartney M.A."/>
            <person name="Auch B."/>
            <person name="Kono T."/>
            <person name="Mallez S."/>
            <person name="Zhang Y."/>
            <person name="Obille A."/>
            <person name="Becker A."/>
            <person name="Abrahante J.E."/>
            <person name="Garbe J."/>
            <person name="Badalamenti J.P."/>
            <person name="Herman A."/>
            <person name="Mangelson H."/>
            <person name="Liachko I."/>
            <person name="Sullivan S."/>
            <person name="Sone E.D."/>
            <person name="Koren S."/>
            <person name="Silverstein K.A.T."/>
            <person name="Beckman K.B."/>
            <person name="Gohl D.M."/>
        </authorList>
    </citation>
    <scope>NUCLEOTIDE SEQUENCE</scope>
    <source>
        <strain evidence="1">Duluth1</strain>
        <tissue evidence="1">Whole animal</tissue>
    </source>
</reference>
<reference evidence="1" key="2">
    <citation type="submission" date="2020-11" db="EMBL/GenBank/DDBJ databases">
        <authorList>
            <person name="McCartney M.A."/>
            <person name="Auch B."/>
            <person name="Kono T."/>
            <person name="Mallez S."/>
            <person name="Becker A."/>
            <person name="Gohl D.M."/>
            <person name="Silverstein K.A.T."/>
            <person name="Koren S."/>
            <person name="Bechman K.B."/>
            <person name="Herman A."/>
            <person name="Abrahante J.E."/>
            <person name="Garbe J."/>
        </authorList>
    </citation>
    <scope>NUCLEOTIDE SEQUENCE</scope>
    <source>
        <strain evidence="1">Duluth1</strain>
        <tissue evidence="1">Whole animal</tissue>
    </source>
</reference>
<evidence type="ECO:0000313" key="2">
    <source>
        <dbReference type="Proteomes" id="UP000828390"/>
    </source>
</evidence>
<accession>A0A9D4MCD2</accession>
<keyword evidence="2" id="KW-1185">Reference proteome</keyword>